<evidence type="ECO:0000313" key="2">
    <source>
        <dbReference type="Proteomes" id="UP000251842"/>
    </source>
</evidence>
<proteinExistence type="predicted"/>
<reference evidence="2" key="1">
    <citation type="submission" date="2018-05" db="EMBL/GenBank/DDBJ databases">
        <title>Luteimonas pekinense sp. nov., isolated from human Meibomian gland secretions, Beijing, China.</title>
        <authorList>
            <person name="Wen T."/>
            <person name="Bai H."/>
            <person name="Lv H."/>
        </authorList>
    </citation>
    <scope>NUCLEOTIDE SEQUENCE [LARGE SCALE GENOMIC DNA]</scope>
    <source>
        <strain evidence="2">83-4</strain>
    </source>
</reference>
<sequence>MADVIARLAAKVPLAKTVGAAADLQAVLKTPPSVKVALYVLAFDRGGEIKYSGPNVSVQNVNTQLQVVLLVRHSAGERVGAGARKLADDVIAQVRGALVGWAPADAFEAISFRAGRDDNYLAGWYAGQQVFDTAFRIHNEVLP</sequence>
<name>A0A344J3V2_9GAMM</name>
<dbReference type="Pfam" id="PF23840">
    <property type="entry name" value="Phage_tail_terminator"/>
    <property type="match status" value="1"/>
</dbReference>
<dbReference type="KEGG" id="lue:DCD74_02495"/>
<dbReference type="Proteomes" id="UP000251842">
    <property type="component" value="Chromosome"/>
</dbReference>
<evidence type="ECO:0008006" key="3">
    <source>
        <dbReference type="Google" id="ProtNLM"/>
    </source>
</evidence>
<evidence type="ECO:0000313" key="1">
    <source>
        <dbReference type="EMBL" id="AXA83712.1"/>
    </source>
</evidence>
<dbReference type="RefSeq" id="WP_112925928.1">
    <property type="nucleotide sequence ID" value="NZ_CP029556.1"/>
</dbReference>
<accession>A0A344J3V2</accession>
<keyword evidence="2" id="KW-1185">Reference proteome</keyword>
<gene>
    <name evidence="1" type="ORF">DCD74_02495</name>
</gene>
<dbReference type="OrthoDB" id="6166881at2"/>
<organism evidence="1 2">
    <name type="scientific">Solilutibacter oculi</name>
    <dbReference type="NCBI Taxonomy" id="2698682"/>
    <lineage>
        <taxon>Bacteria</taxon>
        <taxon>Pseudomonadati</taxon>
        <taxon>Pseudomonadota</taxon>
        <taxon>Gammaproteobacteria</taxon>
        <taxon>Lysobacterales</taxon>
        <taxon>Lysobacteraceae</taxon>
        <taxon>Solilutibacter</taxon>
    </lineage>
</organism>
<protein>
    <recommendedName>
        <fullName evidence="3">DUF3168 domain-containing protein</fullName>
    </recommendedName>
</protein>
<dbReference type="EMBL" id="CP029556">
    <property type="protein sequence ID" value="AXA83712.1"/>
    <property type="molecule type" value="Genomic_DNA"/>
</dbReference>
<dbReference type="AlphaFoldDB" id="A0A344J3V2"/>
<dbReference type="InterPro" id="IPR056912">
    <property type="entry name" value="Phage_JBD30_tail_term-like"/>
</dbReference>